<dbReference type="Proteomes" id="UP000541636">
    <property type="component" value="Unassembled WGS sequence"/>
</dbReference>
<accession>A0A846ZJH8</accession>
<evidence type="ECO:0000313" key="7">
    <source>
        <dbReference type="EMBL" id="NKZ37962.1"/>
    </source>
</evidence>
<dbReference type="GO" id="GO:0001530">
    <property type="term" value="F:lipopolysaccharide binding"/>
    <property type="evidence" value="ECO:0007669"/>
    <property type="project" value="TreeGrafter"/>
</dbReference>
<keyword evidence="3 6" id="KW-0564">Palmitate</keyword>
<comment type="function">
    <text evidence="6">Together with LptD, is involved in the assembly of lipopolysaccharide (LPS) at the surface of the outer membrane. Required for the proper assembly of LptD. Binds LPS and may serve as the LPS recognition site at the outer membrane.</text>
</comment>
<keyword evidence="5 6" id="KW-0449">Lipoprotein</keyword>
<evidence type="ECO:0000256" key="3">
    <source>
        <dbReference type="ARBA" id="ARBA00023139"/>
    </source>
</evidence>
<evidence type="ECO:0000256" key="6">
    <source>
        <dbReference type="HAMAP-Rule" id="MF_01186"/>
    </source>
</evidence>
<comment type="subunit">
    <text evidence="6">Component of the lipopolysaccharide transport and assembly complex. Interacts with LptD.</text>
</comment>
<dbReference type="AlphaFoldDB" id="A0A846ZJH8"/>
<dbReference type="PANTHER" id="PTHR38098">
    <property type="entry name" value="LPS-ASSEMBLY LIPOPROTEIN LPTE"/>
    <property type="match status" value="1"/>
</dbReference>
<keyword evidence="2 6" id="KW-0472">Membrane</keyword>
<keyword evidence="4 6" id="KW-0998">Cell outer membrane</keyword>
<reference evidence="7 8" key="1">
    <citation type="journal article" date="2017" name="Int. J. Syst. Evol. Microbiol.">
        <title>Oleiagrimonas citrea sp. nov., a marine bacterium isolated from tidal flat sediment and emended description of the genus Oleiagrimonas Fang et al. 2015 and Oleiagrimonas soli.</title>
        <authorList>
            <person name="Yang S.H."/>
            <person name="Seo H.S."/>
            <person name="Seong C.N."/>
            <person name="Kwon K.K."/>
        </authorList>
    </citation>
    <scope>NUCLEOTIDE SEQUENCE [LARGE SCALE GENOMIC DNA]</scope>
    <source>
        <strain evidence="7 8">MEBiC09124</strain>
    </source>
</reference>
<comment type="similarity">
    <text evidence="6">Belongs to the LptE lipoprotein family.</text>
</comment>
<dbReference type="GO" id="GO:1990351">
    <property type="term" value="C:transporter complex"/>
    <property type="evidence" value="ECO:0007669"/>
    <property type="project" value="TreeGrafter"/>
</dbReference>
<comment type="subcellular location">
    <subcellularLocation>
        <location evidence="6">Cell outer membrane</location>
        <topology evidence="6">Lipid-anchor</topology>
    </subcellularLocation>
</comment>
<proteinExistence type="inferred from homology"/>
<evidence type="ECO:0000313" key="8">
    <source>
        <dbReference type="Proteomes" id="UP000541636"/>
    </source>
</evidence>
<dbReference type="GO" id="GO:0043165">
    <property type="term" value="P:Gram-negative-bacterium-type cell outer membrane assembly"/>
    <property type="evidence" value="ECO:0007669"/>
    <property type="project" value="UniProtKB-UniRule"/>
</dbReference>
<keyword evidence="8" id="KW-1185">Reference proteome</keyword>
<keyword evidence="1 6" id="KW-0732">Signal</keyword>
<dbReference type="EMBL" id="JAAZQD010000001">
    <property type="protein sequence ID" value="NKZ37962.1"/>
    <property type="molecule type" value="Genomic_DNA"/>
</dbReference>
<organism evidence="7 8">
    <name type="scientific">Oleiagrimonas citrea</name>
    <dbReference type="NCBI Taxonomy" id="1665687"/>
    <lineage>
        <taxon>Bacteria</taxon>
        <taxon>Pseudomonadati</taxon>
        <taxon>Pseudomonadota</taxon>
        <taxon>Gammaproteobacteria</taxon>
        <taxon>Lysobacterales</taxon>
        <taxon>Rhodanobacteraceae</taxon>
        <taxon>Oleiagrimonas</taxon>
    </lineage>
</organism>
<comment type="caution">
    <text evidence="7">The sequence shown here is derived from an EMBL/GenBank/DDBJ whole genome shotgun (WGS) entry which is preliminary data.</text>
</comment>
<dbReference type="Gene3D" id="3.30.160.150">
    <property type="entry name" value="Lipoprotein like domain"/>
    <property type="match status" value="1"/>
</dbReference>
<name>A0A846ZJH8_9GAMM</name>
<dbReference type="GO" id="GO:0009279">
    <property type="term" value="C:cell outer membrane"/>
    <property type="evidence" value="ECO:0007669"/>
    <property type="project" value="UniProtKB-SubCell"/>
</dbReference>
<dbReference type="PANTHER" id="PTHR38098:SF1">
    <property type="entry name" value="LPS-ASSEMBLY LIPOPROTEIN LPTE"/>
    <property type="match status" value="1"/>
</dbReference>
<dbReference type="GO" id="GO:0015920">
    <property type="term" value="P:lipopolysaccharide transport"/>
    <property type="evidence" value="ECO:0007669"/>
    <property type="project" value="TreeGrafter"/>
</dbReference>
<sequence length="188" mass="20247">MDKRWLRVSLCAGVLLLLSACGFHLRRGAQLPPGMDKIHLTVNGSGDLQRELARTLESAGATLVDESGPGVAEFRVPVARFRRNALTFTGRARVGEYAVRYEVRFNVTDSQGRVLVPLQTIRLSREFTYDARQPIGTEAQTEEIRSSLVSDAVQAVQFHLRAAAERATAAVPAASASAMPAGAASAVN</sequence>
<evidence type="ECO:0000256" key="1">
    <source>
        <dbReference type="ARBA" id="ARBA00022729"/>
    </source>
</evidence>
<evidence type="ECO:0000256" key="5">
    <source>
        <dbReference type="ARBA" id="ARBA00023288"/>
    </source>
</evidence>
<evidence type="ECO:0000256" key="4">
    <source>
        <dbReference type="ARBA" id="ARBA00023237"/>
    </source>
</evidence>
<dbReference type="InterPro" id="IPR007485">
    <property type="entry name" value="LPS_assembly_LptE"/>
</dbReference>
<evidence type="ECO:0000256" key="2">
    <source>
        <dbReference type="ARBA" id="ARBA00023136"/>
    </source>
</evidence>
<dbReference type="RefSeq" id="WP_168608407.1">
    <property type="nucleotide sequence ID" value="NZ_JAAZQD010000001.1"/>
</dbReference>
<gene>
    <name evidence="6" type="primary">lptE</name>
    <name evidence="7" type="ORF">HF690_03215</name>
</gene>
<dbReference type="Pfam" id="PF04390">
    <property type="entry name" value="LptE"/>
    <property type="match status" value="1"/>
</dbReference>
<protein>
    <recommendedName>
        <fullName evidence="6">LPS-assembly lipoprotein LptE</fullName>
    </recommendedName>
</protein>
<dbReference type="HAMAP" id="MF_01186">
    <property type="entry name" value="LPS_assembly_LptE"/>
    <property type="match status" value="1"/>
</dbReference>
<dbReference type="PROSITE" id="PS51257">
    <property type="entry name" value="PROKAR_LIPOPROTEIN"/>
    <property type="match status" value="1"/>
</dbReference>